<dbReference type="PATRIC" id="fig|1423760.3.peg.1714"/>
<evidence type="ECO:0000313" key="3">
    <source>
        <dbReference type="EMBL" id="KRL89643.1"/>
    </source>
</evidence>
<protein>
    <submittedName>
        <fullName evidence="3">Replication protein</fullName>
    </submittedName>
</protein>
<reference evidence="3 4" key="1">
    <citation type="journal article" date="2015" name="Genome Announc.">
        <title>Expanding the biotechnology potential of lactobacilli through comparative genomics of 213 strains and associated genera.</title>
        <authorList>
            <person name="Sun Z."/>
            <person name="Harris H.M."/>
            <person name="McCann A."/>
            <person name="Guo C."/>
            <person name="Argimon S."/>
            <person name="Zhang W."/>
            <person name="Yang X."/>
            <person name="Jeffery I.B."/>
            <person name="Cooney J.C."/>
            <person name="Kagawa T.F."/>
            <person name="Liu W."/>
            <person name="Song Y."/>
            <person name="Salvetti E."/>
            <person name="Wrobel A."/>
            <person name="Rasinkangas P."/>
            <person name="Parkhill J."/>
            <person name="Rea M.C."/>
            <person name="O'Sullivan O."/>
            <person name="Ritari J."/>
            <person name="Douillard F.P."/>
            <person name="Paul Ross R."/>
            <person name="Yang R."/>
            <person name="Briner A.E."/>
            <person name="Felis G.E."/>
            <person name="de Vos W.M."/>
            <person name="Barrangou R."/>
            <person name="Klaenhammer T.R."/>
            <person name="Caufield P.W."/>
            <person name="Cui Y."/>
            <person name="Zhang H."/>
            <person name="O'Toole P.W."/>
        </authorList>
    </citation>
    <scope>NUCLEOTIDE SEQUENCE [LARGE SCALE GENOMIC DNA]</scope>
    <source>
        <strain evidence="3 4">DSM 15946</strain>
    </source>
</reference>
<name>A0A0R1UJV4_9LACO</name>
<evidence type="ECO:0000256" key="1">
    <source>
        <dbReference type="ARBA" id="ARBA00008909"/>
    </source>
</evidence>
<gene>
    <name evidence="3" type="ORF">FC43_GL001641</name>
</gene>
<organism evidence="3 4">
    <name type="scientific">Limosilactobacillus ingluviei DSM 15946</name>
    <dbReference type="NCBI Taxonomy" id="1423760"/>
    <lineage>
        <taxon>Bacteria</taxon>
        <taxon>Bacillati</taxon>
        <taxon>Bacillota</taxon>
        <taxon>Bacilli</taxon>
        <taxon>Lactobacillales</taxon>
        <taxon>Lactobacillaceae</taxon>
        <taxon>Limosilactobacillus</taxon>
    </lineage>
</organism>
<dbReference type="Proteomes" id="UP000050816">
    <property type="component" value="Unassembled WGS sequence"/>
</dbReference>
<evidence type="ECO:0000313" key="4">
    <source>
        <dbReference type="Proteomes" id="UP000050816"/>
    </source>
</evidence>
<dbReference type="GO" id="GO:0003677">
    <property type="term" value="F:DNA binding"/>
    <property type="evidence" value="ECO:0007669"/>
    <property type="project" value="InterPro"/>
</dbReference>
<dbReference type="InterPro" id="IPR000989">
    <property type="entry name" value="Rep"/>
</dbReference>
<sequence length="331" mass="38161">MKGAFLMAEQVFVDYDSRGQKRPWQKKKLQSLDYATYLEMLSLKKSARVKECGNVLEFAEDGTGKRKLARAWFCKSRLCPLCNWRRSMKASWQLEQVLEAAHKREPQDRFIFLTLTEKNAEGQELRGRIKNFAKAFEKLIHRKAVKQFLVGYVRSLEITINDLPDGGITYHHHYHVLLMVRNSYFKKGGYLSQKEWTDLWQEVLDLDYTPIVNVESVKRNKRKGTNSLVASAKETAKYQVKPGDYLTARETGEKAKVDRDLAVVKTLEEALTGLRQISFGGLLKQVRAELHLDDIEDGNLVHTTDEKVSDAVRQIIVKWNASRGNYFLTGK</sequence>
<dbReference type="GO" id="GO:0006260">
    <property type="term" value="P:DNA replication"/>
    <property type="evidence" value="ECO:0007669"/>
    <property type="project" value="UniProtKB-KW"/>
</dbReference>
<evidence type="ECO:0000256" key="2">
    <source>
        <dbReference type="ARBA" id="ARBA00022705"/>
    </source>
</evidence>
<keyword evidence="2" id="KW-0235">DNA replication</keyword>
<dbReference type="AlphaFoldDB" id="A0A0R1UJV4"/>
<dbReference type="Pfam" id="PF01446">
    <property type="entry name" value="Rep_1"/>
    <property type="match status" value="1"/>
</dbReference>
<proteinExistence type="inferred from homology"/>
<comment type="similarity">
    <text evidence="1">Belongs to the Gram-positive plasmids replication protein type 1 family.</text>
</comment>
<comment type="caution">
    <text evidence="3">The sequence shown here is derived from an EMBL/GenBank/DDBJ whole genome shotgun (WGS) entry which is preliminary data.</text>
</comment>
<accession>A0A0R1UJV4</accession>
<dbReference type="EMBL" id="AZFK01000043">
    <property type="protein sequence ID" value="KRL89643.1"/>
    <property type="molecule type" value="Genomic_DNA"/>
</dbReference>